<keyword evidence="8" id="KW-1185">Reference proteome</keyword>
<evidence type="ECO:0000256" key="3">
    <source>
        <dbReference type="PROSITE-ProRule" id="PRU00221"/>
    </source>
</evidence>
<evidence type="ECO:0000259" key="6">
    <source>
        <dbReference type="PROSITE" id="PS51783"/>
    </source>
</evidence>
<dbReference type="SMART" id="SM00320">
    <property type="entry name" value="WD40"/>
    <property type="match status" value="2"/>
</dbReference>
<feature type="repeat" description="WD" evidence="3">
    <location>
        <begin position="3289"/>
        <end position="3330"/>
    </location>
</feature>
<feature type="domain" description="BEACH" evidence="5">
    <location>
        <begin position="2826"/>
        <end position="3124"/>
    </location>
</feature>
<feature type="region of interest" description="Disordered" evidence="4">
    <location>
        <begin position="1068"/>
        <end position="1116"/>
    </location>
</feature>
<comment type="caution">
    <text evidence="7">The sequence shown here is derived from an EMBL/GenBank/DDBJ whole genome shotgun (WGS) entry which is preliminary data.</text>
</comment>
<dbReference type="PROSITE" id="PS50082">
    <property type="entry name" value="WD_REPEATS_2"/>
    <property type="match status" value="1"/>
</dbReference>
<feature type="compositionally biased region" description="Acidic residues" evidence="4">
    <location>
        <begin position="2047"/>
        <end position="2066"/>
    </location>
</feature>
<proteinExistence type="predicted"/>
<reference evidence="7 8" key="1">
    <citation type="journal article" date="2011" name="Cell">
        <title>The monarch butterfly genome yields insights into long-distance migration.</title>
        <authorList>
            <person name="Zhan S."/>
            <person name="Merlin C."/>
            <person name="Boore J.L."/>
            <person name="Reppert S.M."/>
        </authorList>
    </citation>
    <scope>NUCLEOTIDE SEQUENCE [LARGE SCALE GENOMIC DNA]</scope>
    <source>
        <strain evidence="7">F-2</strain>
    </source>
</reference>
<dbReference type="InterPro" id="IPR050865">
    <property type="entry name" value="BEACH_Domain"/>
</dbReference>
<dbReference type="InterPro" id="IPR036322">
    <property type="entry name" value="WD40_repeat_dom_sf"/>
</dbReference>
<feature type="region of interest" description="Disordered" evidence="4">
    <location>
        <begin position="1943"/>
        <end position="1999"/>
    </location>
</feature>
<dbReference type="Proteomes" id="UP000007151">
    <property type="component" value="Unassembled WGS sequence"/>
</dbReference>
<dbReference type="InParanoid" id="A0A212F661"/>
<dbReference type="Pfam" id="PF00400">
    <property type="entry name" value="WD40"/>
    <property type="match status" value="1"/>
</dbReference>
<dbReference type="PROSITE" id="PS50197">
    <property type="entry name" value="BEACH"/>
    <property type="match status" value="1"/>
</dbReference>
<keyword evidence="2" id="KW-0677">Repeat</keyword>
<feature type="compositionally biased region" description="Polar residues" evidence="4">
    <location>
        <begin position="191"/>
        <end position="200"/>
    </location>
</feature>
<feature type="compositionally biased region" description="Basic and acidic residues" evidence="4">
    <location>
        <begin position="214"/>
        <end position="226"/>
    </location>
</feature>
<feature type="region of interest" description="Disordered" evidence="4">
    <location>
        <begin position="189"/>
        <end position="242"/>
    </location>
</feature>
<dbReference type="FunCoup" id="A0A212F661">
    <property type="interactions" value="771"/>
</dbReference>
<protein>
    <submittedName>
        <fullName evidence="7">Lysosomal-trafficking regulator</fullName>
    </submittedName>
</protein>
<dbReference type="Gene3D" id="2.130.10.10">
    <property type="entry name" value="YVTN repeat-like/Quinoprotein amine dehydrogenase"/>
    <property type="match status" value="1"/>
</dbReference>
<dbReference type="SUPFAM" id="SSF81837">
    <property type="entry name" value="BEACH domain"/>
    <property type="match status" value="1"/>
</dbReference>
<dbReference type="InterPro" id="IPR011993">
    <property type="entry name" value="PH-like_dom_sf"/>
</dbReference>
<evidence type="ECO:0000259" key="5">
    <source>
        <dbReference type="PROSITE" id="PS50197"/>
    </source>
</evidence>
<dbReference type="PANTHER" id="PTHR13743">
    <property type="entry name" value="BEIGE/BEACH-RELATED"/>
    <property type="match status" value="1"/>
</dbReference>
<evidence type="ECO:0000256" key="4">
    <source>
        <dbReference type="SAM" id="MobiDB-lite"/>
    </source>
</evidence>
<dbReference type="SUPFAM" id="SSF50729">
    <property type="entry name" value="PH domain-like"/>
    <property type="match status" value="1"/>
</dbReference>
<organism evidence="7 8">
    <name type="scientific">Danaus plexippus plexippus</name>
    <dbReference type="NCBI Taxonomy" id="278856"/>
    <lineage>
        <taxon>Eukaryota</taxon>
        <taxon>Metazoa</taxon>
        <taxon>Ecdysozoa</taxon>
        <taxon>Arthropoda</taxon>
        <taxon>Hexapoda</taxon>
        <taxon>Insecta</taxon>
        <taxon>Pterygota</taxon>
        <taxon>Neoptera</taxon>
        <taxon>Endopterygota</taxon>
        <taxon>Lepidoptera</taxon>
        <taxon>Glossata</taxon>
        <taxon>Ditrysia</taxon>
        <taxon>Papilionoidea</taxon>
        <taxon>Nymphalidae</taxon>
        <taxon>Danainae</taxon>
        <taxon>Danaini</taxon>
        <taxon>Danaina</taxon>
        <taxon>Danaus</taxon>
        <taxon>Danaus</taxon>
    </lineage>
</organism>
<dbReference type="STRING" id="278856.A0A212F661"/>
<dbReference type="PROSITE" id="PS00678">
    <property type="entry name" value="WD_REPEATS_1"/>
    <property type="match status" value="1"/>
</dbReference>
<dbReference type="InterPro" id="IPR000409">
    <property type="entry name" value="BEACH_dom"/>
</dbReference>
<dbReference type="KEGG" id="dpl:KGM_209457"/>
<name>A0A212F661_DANPL</name>
<sequence>MAEEEPDALRLYWDRFFRAETGTYEKSTWLELFLAEFIIRLNKGQDEKKLIDFCPVSGVVTLVGCELLCGVHRVTSAEHTLGTPQHHAESSEGGGPLRRYLLRGAAWRGLVLLRALGVQGLSCCRQLSSVLMWLFGETCSVPSGSAGSGTLPPPPPRATLPPHHRPSTHMHELFSHSIWYKQKPAGHTDSNHSWLSSERSANVGRAKVNGQTRMDPEGKSRRKSADDFDQTSESGDSNEELQILNRSMTIKVCSPEDDFEYFNSPTRTPYEHTNQTMYSDPFYSPRKVKPKAEDFMSEEHRAVIDSEISTFEFTILITDLLQDLCKAESGMAGSEGSLISMQCINFALKNLCSLQFGSIPAQGTVYEPLEMSSVKVALTELLMVALNQVLVHSDLCAKLIHNGILPMLLRVLEDVVCKSSAKYSVKVGPEGTSEAEANNLLRFVFGVAYSITAFFHCLLMQCRSAEKLREFTDQFRLYGECLKGALLRECVELMLRIPAVDEDEVVRAVRHLIDAIGRLITAAKRVRGDVTHAAACPRPRHRRCRARVAAGLHHHHDALGEAGVPPLPPSCCVAALYAALAALLPDPPLAVRRSLRARLLRVMLRCGACCCFPAASLVESAVRLMLTHEGAAVPCLRLLERTVYGELGAGVLLPRPGDRLPCAVCEREDGRPRRPGGSVDGRSVWSFLIHYNSLLQLDNHDDVLHATVDHLLKVTPRCRSEMKYELLFSVIYPTFIVSKHRYTIKMEESAYFLTASCLNIFAGLLNTVPFAEQFIQKGGLSYVLELISLPEFSDQCCAILEIAIVVEIFKLTKENAEYPSFGEKKSPASVQILLKCLRDVTDHCFKVYKPKLSEEALEELCGAEAGGSADESEAVSEGRVLQSAVTFWRSCGRLCVSSPSFRGEAASRVLSASCSLLRLVLHVLCSPQLSPSSASPTDRLLVRLMEALVTVQFAVSDVTGGASKETSCAIVRAALSARVSSEGVRGGSGPGLRSLCDALVGVALARPSTRHAMPVLTPIKFHHVPGGGDFSGGDGVLRSVLDLDQFSTATAGFGKWVPAVTSDGRMPPLFCPSTTSSECSLSEDSAPRERSPTPPDGYEADNENGKQDDATVKSRKYSDTLSVLNKVSDDSLRSQELMRLECQESAGELAGQPAHPELCLIVVDVISQLIDKLLQEDEKTTKEDEEADDGAGVTEVARVCGGLARAWGARAAGGSATRAGGALLRLLGSGAPAARLLETRRTKYTELQRSVLELVEAVSVQGVSSCELAAVLRPLAAPDPPLELLLPALLRMCSRAAAERHTPDTSLAFPIRPDPEEPFLEDVVGSSPRQQAEISARKIRQEHIRAGEWSSWAASAGRAVVAAGWAPWLQGFALAMWIRLETAIVEGVDDTSPEAESLHAVSIGHDSLMFELWISPANGEVTIRLTRPDSSGYKIVSGSRGVARVPGDIWTCLAVNVSERVHRKRIHIQVTLYIDGRECETMSLPLQGILVRKPSPTTLLLGQAGRGPGPAARGGALMMSSLRVWRTGSLRAGGALHVAAHPPDLPCQVMKEPCNVTCEARQMFIESFYILQIPCENAHFPSILSPELIEMDVDWDSVYEISSSTLRELHDGLLLSFSAHAPDVMQLHHQSPGTPNAWGGRGAAGAGAGIVGGEVGAVRLTWAGAPRVDQRRGLAPAFLELGGVEPLLYLFARVVELGAEGRWQASALAVTLRACASDARLHAVLLQDGLPLLQPVLAAPPAKITHHMLKVIFDEACSSSIMTFNGSTVTVLDDNDSILLEPRYLALLMSAWRQFDTDEEVVWEWGGCRWRGSCWSLCLSCVCSLLHARHRHASFNGGQAARAALLHRLLTACRERLLVGTRPALSAADSTALVGAVRALLAAPGPSAALPPLALLADFLLLMHQASDTFVTHSRANFYFLLSADTPETSDFNFLNFMSKGKRTSTVTTDRRRHDAIDRSSSSSVSNEDMTNDNQSNELRDAAQSRESDHENGPDNTKQMKGMLNAQIKQSRENTTETFIGFCCSHFRQKLSSTSENSDVTEKSTGDQDEGVGQGEEDEQEPPEEYVLVDEDDASRTTIDLYTSAIYEQRRLLAGAEPGWRACGGLLLLLRDALAALPEQQLALAMAGAVPPETVVVLANHAAPGVRAAVVRVMCALQRPGAPPLPPYTYMHLANQISLYPASRELVTACAVLLTNRDVPLEDQLDDESWSWSEEACGRSPPLLCLLPLCVRAPCVPLAHNVVALMRRLVDRSSLRALNEVAIVEVIVRSIRNVGLEEGSFEGRDLLLEDLYDLLCRLALKVLARNHSMQTIIDMHYMLRYIECECGLEGGREGGAPGQVVARDAQTTLYLAQLNYLERRLREQQQQPRATNYFTNVLEGSRTESDAGSRLAGVAGRAVTFLTGRSPHHALLPDALLLDRLLSVLLGVCGGGSEAAGGASRLFGGGAGGEFGASLAELFWWAASPAPAARPLQPRLLRALYHAPAPALRFLAPKYKDPSALRKLSVYLLTLVQNIHLSAERGEEAVELAITDWARDWAVGSQAELAERVRGPALLQEAERLLKADRARRARHAASPRLRTAIGKAVFAREAAARALADSAMAATRRVVDTQNGERKSFLEHLRRADAEHAAALARWSTIVDSYTHERGVWHSPRGYPSAWQLDSTEGPGRVRVRLRRSHLRIPPRFLKPEHRHKAESASRPPPLRSVLGAGARGGLAARLQLSETVVYMARVLRVTVARETPGELLLTDRCLHFVAESEAETGMGGEAAGGSWSLGALRRVATRRWCLQERALELFLRCGRALLLAFADEAERAMFLQQLERAHRPPPGDRDSLAEAVQQWRSGAITNWEYLMILNGLAGRSYNDLMQYPVLPFVIADYASKILDLTDPASFRDLSKPMAVQNKNREQHYINTYNDLKAARREGCSPLVSRQAHHYASLYSNSGGVLHYLVRLSPFTELFINYQDNNFDMPDRTFHSLATTWRLITQDSPTDVKELIPELFYLPELFYNTEGLALGVRQCGARVDDVELPQWAADARLFTLVHRQALEAPLVAERLPLWIDLVFGYKQTGQAAIDAINVFPACTYYGFDPSSLEDELDRTAAAAMVRTYGQAPRQLFRTPHPQRAPELLPRQDAVGVWDGVEGARWGRYCGSPERAPPAVVARRSLPGAVRLQRLAHPRAVAACQRTSMLMVLDDDLTPLSAVAPSGASGEALCAAWWVPADGAVRLRRRREGPAELMLHVSTLESVVAVAGCAEAGAAGGSWGAVGALGLSSGRVLALRPAPRAHRALHAHSAPIADLALCPRVSLLVTASVDGVVVLWDLNELTYIRTLPNRDQLPVRCVAVSETLSDVATVHEPPPPGAGSGDNREYERDSSYRYRSLVRVHTVNARFVGSVRVSEPVTCACYSLAPEGVSVNVLAVGLATGGVRLFSSWDLRPVAFLPPARPHPLLSLTFSCDSQLLFACYAEGTVLAWESAEDGARAAAVRLLPAHALL</sequence>
<feature type="compositionally biased region" description="Basic and acidic residues" evidence="4">
    <location>
        <begin position="1103"/>
        <end position="1116"/>
    </location>
</feature>
<dbReference type="PROSITE" id="PS51783">
    <property type="entry name" value="PH_BEACH"/>
    <property type="match status" value="1"/>
</dbReference>
<evidence type="ECO:0000313" key="7">
    <source>
        <dbReference type="EMBL" id="OWR49230.1"/>
    </source>
</evidence>
<feature type="compositionally biased region" description="Basic and acidic residues" evidence="4">
    <location>
        <begin position="1978"/>
        <end position="1993"/>
    </location>
</feature>
<feature type="domain" description="BEACH-type PH" evidence="6">
    <location>
        <begin position="2721"/>
        <end position="2821"/>
    </location>
</feature>
<dbReference type="Pfam" id="PF02138">
    <property type="entry name" value="Beach"/>
    <property type="match status" value="1"/>
</dbReference>
<accession>A0A212F661</accession>
<dbReference type="Pfam" id="PF14844">
    <property type="entry name" value="PH_BEACH"/>
    <property type="match status" value="1"/>
</dbReference>
<dbReference type="InterPro" id="IPR019775">
    <property type="entry name" value="WD40_repeat_CS"/>
</dbReference>
<dbReference type="Gene3D" id="2.30.29.30">
    <property type="entry name" value="Pleckstrin-homology domain (PH domain)/Phosphotyrosine-binding domain (PTB)"/>
    <property type="match status" value="1"/>
</dbReference>
<feature type="compositionally biased region" description="Polar residues" evidence="4">
    <location>
        <begin position="1072"/>
        <end position="1083"/>
    </location>
</feature>
<dbReference type="SMART" id="SM01026">
    <property type="entry name" value="Beach"/>
    <property type="match status" value="1"/>
</dbReference>
<dbReference type="Gene3D" id="1.10.1540.10">
    <property type="entry name" value="BEACH domain"/>
    <property type="match status" value="1"/>
</dbReference>
<dbReference type="SUPFAM" id="SSF50978">
    <property type="entry name" value="WD40 repeat-like"/>
    <property type="match status" value="1"/>
</dbReference>
<dbReference type="PANTHER" id="PTHR13743:SF86">
    <property type="entry name" value="LYSOSOMAL-TRAFFICKING REGULATOR"/>
    <property type="match status" value="1"/>
</dbReference>
<dbReference type="eggNOG" id="KOG1786">
    <property type="taxonomic scope" value="Eukaryota"/>
</dbReference>
<keyword evidence="1 3" id="KW-0853">WD repeat</keyword>
<dbReference type="InterPro" id="IPR023362">
    <property type="entry name" value="PH-BEACH_dom"/>
</dbReference>
<dbReference type="EMBL" id="AGBW02010072">
    <property type="protein sequence ID" value="OWR49230.1"/>
    <property type="molecule type" value="Genomic_DNA"/>
</dbReference>
<evidence type="ECO:0000256" key="2">
    <source>
        <dbReference type="ARBA" id="ARBA00022737"/>
    </source>
</evidence>
<feature type="compositionally biased region" description="Polar residues" evidence="4">
    <location>
        <begin position="1967"/>
        <end position="1977"/>
    </location>
</feature>
<dbReference type="InterPro" id="IPR036372">
    <property type="entry name" value="BEACH_dom_sf"/>
</dbReference>
<dbReference type="InterPro" id="IPR001680">
    <property type="entry name" value="WD40_rpt"/>
</dbReference>
<dbReference type="PROSITE" id="PS50294">
    <property type="entry name" value="WD_REPEATS_REGION"/>
    <property type="match status" value="1"/>
</dbReference>
<evidence type="ECO:0000313" key="8">
    <source>
        <dbReference type="Proteomes" id="UP000007151"/>
    </source>
</evidence>
<dbReference type="InterPro" id="IPR015943">
    <property type="entry name" value="WD40/YVTN_repeat-like_dom_sf"/>
</dbReference>
<dbReference type="CDD" id="cd06071">
    <property type="entry name" value="Beach"/>
    <property type="match status" value="1"/>
</dbReference>
<gene>
    <name evidence="7" type="ORF">KGM_209457</name>
</gene>
<feature type="region of interest" description="Disordered" evidence="4">
    <location>
        <begin position="2033"/>
        <end position="2066"/>
    </location>
</feature>
<evidence type="ECO:0000256" key="1">
    <source>
        <dbReference type="ARBA" id="ARBA00022574"/>
    </source>
</evidence>
<feature type="compositionally biased region" description="Basic and acidic residues" evidence="4">
    <location>
        <begin position="1949"/>
        <end position="1958"/>
    </location>
</feature>